<dbReference type="Proteomes" id="UP001345963">
    <property type="component" value="Unassembled WGS sequence"/>
</dbReference>
<evidence type="ECO:0000256" key="1">
    <source>
        <dbReference type="SAM" id="MobiDB-lite"/>
    </source>
</evidence>
<feature type="region of interest" description="Disordered" evidence="1">
    <location>
        <begin position="43"/>
        <end position="79"/>
    </location>
</feature>
<feature type="compositionally biased region" description="Pro residues" evidence="1">
    <location>
        <begin position="43"/>
        <end position="58"/>
    </location>
</feature>
<reference evidence="2 3" key="1">
    <citation type="submission" date="2021-07" db="EMBL/GenBank/DDBJ databases">
        <authorList>
            <person name="Palmer J.M."/>
        </authorList>
    </citation>
    <scope>NUCLEOTIDE SEQUENCE [LARGE SCALE GENOMIC DNA]</scope>
    <source>
        <strain evidence="2 3">AT_MEX2019</strain>
        <tissue evidence="2">Muscle</tissue>
    </source>
</reference>
<gene>
    <name evidence="2" type="ORF">ATANTOWER_030820</name>
</gene>
<proteinExistence type="predicted"/>
<name>A0ABU7BCF2_9TELE</name>
<evidence type="ECO:0000313" key="2">
    <source>
        <dbReference type="EMBL" id="MED6248286.1"/>
    </source>
</evidence>
<comment type="caution">
    <text evidence="2">The sequence shown here is derived from an EMBL/GenBank/DDBJ whole genome shotgun (WGS) entry which is preliminary data.</text>
</comment>
<keyword evidence="3" id="KW-1185">Reference proteome</keyword>
<organism evidence="2 3">
    <name type="scientific">Ataeniobius toweri</name>
    <dbReference type="NCBI Taxonomy" id="208326"/>
    <lineage>
        <taxon>Eukaryota</taxon>
        <taxon>Metazoa</taxon>
        <taxon>Chordata</taxon>
        <taxon>Craniata</taxon>
        <taxon>Vertebrata</taxon>
        <taxon>Euteleostomi</taxon>
        <taxon>Actinopterygii</taxon>
        <taxon>Neopterygii</taxon>
        <taxon>Teleostei</taxon>
        <taxon>Neoteleostei</taxon>
        <taxon>Acanthomorphata</taxon>
        <taxon>Ovalentaria</taxon>
        <taxon>Atherinomorphae</taxon>
        <taxon>Cyprinodontiformes</taxon>
        <taxon>Goodeidae</taxon>
        <taxon>Ataeniobius</taxon>
    </lineage>
</organism>
<dbReference type="EMBL" id="JAHUTI010050013">
    <property type="protein sequence ID" value="MED6248286.1"/>
    <property type="molecule type" value="Genomic_DNA"/>
</dbReference>
<feature type="compositionally biased region" description="Basic and acidic residues" evidence="1">
    <location>
        <begin position="1"/>
        <end position="11"/>
    </location>
</feature>
<evidence type="ECO:0000313" key="3">
    <source>
        <dbReference type="Proteomes" id="UP001345963"/>
    </source>
</evidence>
<protein>
    <submittedName>
        <fullName evidence="2">Uncharacterized protein</fullName>
    </submittedName>
</protein>
<feature type="region of interest" description="Disordered" evidence="1">
    <location>
        <begin position="1"/>
        <end position="21"/>
    </location>
</feature>
<sequence length="79" mass="8401">MEVQVPDDREPWAAAQRHPPSGVVSCYSLDGVIPLVLVLSPIPSCPSSPPPPPPPCPPSSTRRCAGRHEHSNHSGSHHT</sequence>
<accession>A0ABU7BCF2</accession>